<comment type="subcellular location">
    <subcellularLocation>
        <location evidence="1">Cytoplasm</location>
        <location evidence="1">Cytoskeleton</location>
        <location evidence="1">Cilium axoneme</location>
    </subcellularLocation>
</comment>
<proteinExistence type="predicted"/>
<sequence>MSHELPLRQASLVDGVAVSCIGAIGARVHQVWSTVLSLPRRGQRDAGNPKHPSPRGVAAPSGAPFTFPAASSLHEDLHAGRHIGACLGAGDRPVSFPAAVAADVDLKSTMMTGDRLAEAGSSVVCTAPSSGVGGTARPDVSTGVIADREFLFGRLEPLPSCMVLAALDPASRAALRATCRRSNAQAAALDSHLTITSCDQVVALTAPLRRAGAAQGTGPVGTSTSRYRCSDGGEDTCSREQLQHPDPQQSAIGHSRAGWHWQSSDVTSGACVSDVYRASSAAPSRSATASTSASSAASFLLATATSSSAYGSAAISAGGSTCSSAAVSADDTVTGFLTPRAARASTSHFPGGHGGVCSAAVPPVVPATPRLTGTWQTAPAAAGSEKSQLQLSQQQLVMPVMYPSLQRIHVALWDRGERGGGECTEPVAPGGSSPPPSGAVGLRLLIASGALAALPRLTLLDLSGCGSAGGSGGLVLDVAGWECLASGLPASHPLLLRMPLAMMPRCGSGAGPHGAVALPLALSDPASSSTGPGGGAAQPAQQPQAALPAAGALWRQASPPQMVTPRVLYDAGEVAGLLAALAAARPAVAVELLPFTSSACDRAFILAPRPSSAGGRSRLLPLSSAANLRSAPIYITADMYAVEVEAQVEAELADMAGPPAQDHQLQQQQQQQQQHGAAAAAAVGPVMQAAVLRSLPPGLTSLSVSGFVPDDTGLLDTLAGLHQLRRLYLVGMVLGGRGVAQLARLPHLEHISVDVLTLAKINGNGNDGSGSDLPQPVLPQLRSLTVHDLIVSRTPLTATCPALERLALGDSAAGVESGDPVRRARSREANARMRRSFLAGGGLCGLRRLARLELWDRLYPARELVGSGEALGELVIHDQSGGRWSAELALWAGSSAAPRLRHLHLAGCRSGCRPPVAMAPAQQAPVQFVRVQQLPLPLPLPRVVRPVGVPQPQPLPQPQPHDGQQPALPRMIPVAAAVAAAAAAAALGAAPAVPLPALPLARPAAVPQLLAAPRSSGPPRPCCAFYEGTLLCEWGLQRPVGQRALCLGQGPRQDLLASGTNATFRSACHSCNSGLSGTSCSVSGGGCAGTNIALQGGAGADGGCCQLTLSGRGTDGAMLQQLLLASLRRPGGAGALTCLVLEDLARGVASEELVQRLVRCLPGLKQLRLRRCADLGESWAQRLSTTLRRSRLQVEFVPAPASAAVGVP</sequence>
<dbReference type="EMBL" id="CM008969">
    <property type="protein sequence ID" value="PNW80299.1"/>
    <property type="molecule type" value="Genomic_DNA"/>
</dbReference>
<dbReference type="OrthoDB" id="549886at2759"/>
<feature type="region of interest" description="Disordered" evidence="2">
    <location>
        <begin position="212"/>
        <end position="258"/>
    </location>
</feature>
<dbReference type="Proteomes" id="UP000006906">
    <property type="component" value="Chromosome 8"/>
</dbReference>
<evidence type="ECO:0000313" key="3">
    <source>
        <dbReference type="EMBL" id="PNW80299.1"/>
    </source>
</evidence>
<feature type="compositionally biased region" description="Basic and acidic residues" evidence="2">
    <location>
        <begin position="228"/>
        <end position="243"/>
    </location>
</feature>
<dbReference type="GO" id="GO:0005930">
    <property type="term" value="C:axoneme"/>
    <property type="evidence" value="ECO:0007669"/>
    <property type="project" value="UniProtKB-SubCell"/>
</dbReference>
<keyword evidence="4" id="KW-1185">Reference proteome</keyword>
<organism evidence="3 4">
    <name type="scientific">Chlamydomonas reinhardtii</name>
    <name type="common">Chlamydomonas smithii</name>
    <dbReference type="NCBI Taxonomy" id="3055"/>
    <lineage>
        <taxon>Eukaryota</taxon>
        <taxon>Viridiplantae</taxon>
        <taxon>Chlorophyta</taxon>
        <taxon>core chlorophytes</taxon>
        <taxon>Chlorophyceae</taxon>
        <taxon>CS clade</taxon>
        <taxon>Chlamydomonadales</taxon>
        <taxon>Chlamydomonadaceae</taxon>
        <taxon>Chlamydomonas</taxon>
    </lineage>
</organism>
<feature type="region of interest" description="Disordered" evidence="2">
    <location>
        <begin position="658"/>
        <end position="679"/>
    </location>
</feature>
<dbReference type="Gene3D" id="3.80.10.10">
    <property type="entry name" value="Ribonuclease Inhibitor"/>
    <property type="match status" value="1"/>
</dbReference>
<evidence type="ECO:0000256" key="2">
    <source>
        <dbReference type="SAM" id="MobiDB-lite"/>
    </source>
</evidence>
<protein>
    <submittedName>
        <fullName evidence="3">Uncharacterized protein</fullName>
    </submittedName>
</protein>
<evidence type="ECO:0000256" key="1">
    <source>
        <dbReference type="ARBA" id="ARBA00004430"/>
    </source>
</evidence>
<dbReference type="ExpressionAtlas" id="A0A2K3DID7">
    <property type="expression patterns" value="baseline and differential"/>
</dbReference>
<evidence type="ECO:0000313" key="4">
    <source>
        <dbReference type="Proteomes" id="UP000006906"/>
    </source>
</evidence>
<gene>
    <name evidence="3" type="ORF">CHLRE_08g385951v5</name>
</gene>
<dbReference type="AlphaFoldDB" id="A0A2K3DID7"/>
<dbReference type="SUPFAM" id="SSF52047">
    <property type="entry name" value="RNI-like"/>
    <property type="match status" value="1"/>
</dbReference>
<feature type="region of interest" description="Disordered" evidence="2">
    <location>
        <begin position="40"/>
        <end position="61"/>
    </location>
</feature>
<accession>A0A2K3DID7</accession>
<dbReference type="GeneID" id="5719780"/>
<dbReference type="KEGG" id="cre:CHLRE_08g385951v5"/>
<reference evidence="3 4" key="1">
    <citation type="journal article" date="2007" name="Science">
        <title>The Chlamydomonas genome reveals the evolution of key animal and plant functions.</title>
        <authorList>
            <person name="Merchant S.S."/>
            <person name="Prochnik S.E."/>
            <person name="Vallon O."/>
            <person name="Harris E.H."/>
            <person name="Karpowicz S.J."/>
            <person name="Witman G.B."/>
            <person name="Terry A."/>
            <person name="Salamov A."/>
            <person name="Fritz-Laylin L.K."/>
            <person name="Marechal-Drouard L."/>
            <person name="Marshall W.F."/>
            <person name="Qu L.H."/>
            <person name="Nelson D.R."/>
            <person name="Sanderfoot A.A."/>
            <person name="Spalding M.H."/>
            <person name="Kapitonov V.V."/>
            <person name="Ren Q."/>
            <person name="Ferris P."/>
            <person name="Lindquist E."/>
            <person name="Shapiro H."/>
            <person name="Lucas S.M."/>
            <person name="Grimwood J."/>
            <person name="Schmutz J."/>
            <person name="Cardol P."/>
            <person name="Cerutti H."/>
            <person name="Chanfreau G."/>
            <person name="Chen C.L."/>
            <person name="Cognat V."/>
            <person name="Croft M.T."/>
            <person name="Dent R."/>
            <person name="Dutcher S."/>
            <person name="Fernandez E."/>
            <person name="Fukuzawa H."/>
            <person name="Gonzalez-Ballester D."/>
            <person name="Gonzalez-Halphen D."/>
            <person name="Hallmann A."/>
            <person name="Hanikenne M."/>
            <person name="Hippler M."/>
            <person name="Inwood W."/>
            <person name="Jabbari K."/>
            <person name="Kalanon M."/>
            <person name="Kuras R."/>
            <person name="Lefebvre P.A."/>
            <person name="Lemaire S.D."/>
            <person name="Lobanov A.V."/>
            <person name="Lohr M."/>
            <person name="Manuell A."/>
            <person name="Meier I."/>
            <person name="Mets L."/>
            <person name="Mittag M."/>
            <person name="Mittelmeier T."/>
            <person name="Moroney J.V."/>
            <person name="Moseley J."/>
            <person name="Napoli C."/>
            <person name="Nedelcu A.M."/>
            <person name="Niyogi K."/>
            <person name="Novoselov S.V."/>
            <person name="Paulsen I.T."/>
            <person name="Pazour G."/>
            <person name="Purton S."/>
            <person name="Ral J.P."/>
            <person name="Riano-Pachon D.M."/>
            <person name="Riekhof W."/>
            <person name="Rymarquis L."/>
            <person name="Schroda M."/>
            <person name="Stern D."/>
            <person name="Umen J."/>
            <person name="Willows R."/>
            <person name="Wilson N."/>
            <person name="Zimmer S.L."/>
            <person name="Allmer J."/>
            <person name="Balk J."/>
            <person name="Bisova K."/>
            <person name="Chen C.J."/>
            <person name="Elias M."/>
            <person name="Gendler K."/>
            <person name="Hauser C."/>
            <person name="Lamb M.R."/>
            <person name="Ledford H."/>
            <person name="Long J.C."/>
            <person name="Minagawa J."/>
            <person name="Page M.D."/>
            <person name="Pan J."/>
            <person name="Pootakham W."/>
            <person name="Roje S."/>
            <person name="Rose A."/>
            <person name="Stahlberg E."/>
            <person name="Terauchi A.M."/>
            <person name="Yang P."/>
            <person name="Ball S."/>
            <person name="Bowler C."/>
            <person name="Dieckmann C.L."/>
            <person name="Gladyshev V.N."/>
            <person name="Green P."/>
            <person name="Jorgensen R."/>
            <person name="Mayfield S."/>
            <person name="Mueller-Roeber B."/>
            <person name="Rajamani S."/>
            <person name="Sayre R.T."/>
            <person name="Brokstein P."/>
            <person name="Dubchak I."/>
            <person name="Goodstein D."/>
            <person name="Hornick L."/>
            <person name="Huang Y.W."/>
            <person name="Jhaveri J."/>
            <person name="Luo Y."/>
            <person name="Martinez D."/>
            <person name="Ngau W.C."/>
            <person name="Otillar B."/>
            <person name="Poliakov A."/>
            <person name="Porter A."/>
            <person name="Szajkowski L."/>
            <person name="Werner G."/>
            <person name="Zhou K."/>
            <person name="Grigoriev I.V."/>
            <person name="Rokhsar D.S."/>
            <person name="Grossman A.R."/>
        </authorList>
    </citation>
    <scope>NUCLEOTIDE SEQUENCE [LARGE SCALE GENOMIC DNA]</scope>
    <source>
        <strain evidence="4">CC-503</strain>
    </source>
</reference>
<dbReference type="InterPro" id="IPR032675">
    <property type="entry name" value="LRR_dom_sf"/>
</dbReference>
<dbReference type="RefSeq" id="XP_042922370.1">
    <property type="nucleotide sequence ID" value="XM_043065369.1"/>
</dbReference>
<dbReference type="Gramene" id="PNW80299">
    <property type="protein sequence ID" value="PNW80299"/>
    <property type="gene ID" value="CHLRE_08g385951v5"/>
</dbReference>
<feature type="region of interest" description="Disordered" evidence="2">
    <location>
        <begin position="522"/>
        <end position="542"/>
    </location>
</feature>
<dbReference type="InParanoid" id="A0A2K3DID7"/>
<name>A0A2K3DID7_CHLRE</name>